<proteinExistence type="predicted"/>
<dbReference type="AlphaFoldDB" id="A0A0E0EXM7"/>
<reference evidence="1" key="2">
    <citation type="submission" date="2018-05" db="EMBL/GenBank/DDBJ databases">
        <title>OmerRS3 (Oryza meridionalis Reference Sequence Version 3).</title>
        <authorList>
            <person name="Zhang J."/>
            <person name="Kudrna D."/>
            <person name="Lee S."/>
            <person name="Talag J."/>
            <person name="Welchert J."/>
            <person name="Wing R.A."/>
        </authorList>
    </citation>
    <scope>NUCLEOTIDE SEQUENCE [LARGE SCALE GENOMIC DNA]</scope>
    <source>
        <strain evidence="1">cv. OR44</strain>
    </source>
</reference>
<keyword evidence="2" id="KW-1185">Reference proteome</keyword>
<evidence type="ECO:0000313" key="1">
    <source>
        <dbReference type="EnsemblPlants" id="OMERI10G06830.1"/>
    </source>
</evidence>
<reference evidence="1" key="1">
    <citation type="submission" date="2015-04" db="UniProtKB">
        <authorList>
            <consortium name="EnsemblPlants"/>
        </authorList>
    </citation>
    <scope>IDENTIFICATION</scope>
</reference>
<dbReference type="HOGENOM" id="CLU_2907933_0_0_1"/>
<protein>
    <submittedName>
        <fullName evidence="1">Uncharacterized protein</fullName>
    </submittedName>
</protein>
<dbReference type="Gramene" id="OMERI10G06830.1">
    <property type="protein sequence ID" value="OMERI10G06830.1"/>
    <property type="gene ID" value="OMERI10G06830"/>
</dbReference>
<organism evidence="1">
    <name type="scientific">Oryza meridionalis</name>
    <dbReference type="NCBI Taxonomy" id="40149"/>
    <lineage>
        <taxon>Eukaryota</taxon>
        <taxon>Viridiplantae</taxon>
        <taxon>Streptophyta</taxon>
        <taxon>Embryophyta</taxon>
        <taxon>Tracheophyta</taxon>
        <taxon>Spermatophyta</taxon>
        <taxon>Magnoliopsida</taxon>
        <taxon>Liliopsida</taxon>
        <taxon>Poales</taxon>
        <taxon>Poaceae</taxon>
        <taxon>BOP clade</taxon>
        <taxon>Oryzoideae</taxon>
        <taxon>Oryzeae</taxon>
        <taxon>Oryzinae</taxon>
        <taxon>Oryza</taxon>
    </lineage>
</organism>
<dbReference type="EnsemblPlants" id="OMERI10G06830.1">
    <property type="protein sequence ID" value="OMERI10G06830.1"/>
    <property type="gene ID" value="OMERI10G06830"/>
</dbReference>
<sequence>MKTTQGRRRTTTEIPAAHIPAAKQCIAIAMVASFVHQSPRLEESEIQDPLLLMDLILICNSE</sequence>
<evidence type="ECO:0000313" key="2">
    <source>
        <dbReference type="Proteomes" id="UP000008021"/>
    </source>
</evidence>
<accession>A0A0E0EXM7</accession>
<dbReference type="Proteomes" id="UP000008021">
    <property type="component" value="Chromosome 10"/>
</dbReference>
<name>A0A0E0EXM7_9ORYZ</name>